<accession>A0ABV0QJI8</accession>
<dbReference type="EMBL" id="JAHRIN010013137">
    <property type="protein sequence ID" value="MEQ2195989.1"/>
    <property type="molecule type" value="Genomic_DNA"/>
</dbReference>
<reference evidence="1 2" key="1">
    <citation type="submission" date="2021-06" db="EMBL/GenBank/DDBJ databases">
        <authorList>
            <person name="Palmer J.M."/>
        </authorList>
    </citation>
    <scope>NUCLEOTIDE SEQUENCE [LARGE SCALE GENOMIC DNA]</scope>
    <source>
        <strain evidence="1 2">XC_2019</strain>
        <tissue evidence="1">Muscle</tissue>
    </source>
</reference>
<sequence length="158" mass="16771">ICRNLTKVGRPPCLQMPADQQAEMQGAERGWGIRRLCLPRGLESCRYGGAVGVTFSELGADSSGERSSIPSEAMSVAVINDGKHLAAAASLPWAQRGGGGDCSPAAVAVGAELLRSCSRGDEGRLEEEELRGDDLPSPRFSELTALEFDLKNKSRNVL</sequence>
<evidence type="ECO:0000313" key="1">
    <source>
        <dbReference type="EMBL" id="MEQ2195989.1"/>
    </source>
</evidence>
<organism evidence="1 2">
    <name type="scientific">Xenoophorus captivus</name>
    <dbReference type="NCBI Taxonomy" id="1517983"/>
    <lineage>
        <taxon>Eukaryota</taxon>
        <taxon>Metazoa</taxon>
        <taxon>Chordata</taxon>
        <taxon>Craniata</taxon>
        <taxon>Vertebrata</taxon>
        <taxon>Euteleostomi</taxon>
        <taxon>Actinopterygii</taxon>
        <taxon>Neopterygii</taxon>
        <taxon>Teleostei</taxon>
        <taxon>Neoteleostei</taxon>
        <taxon>Acanthomorphata</taxon>
        <taxon>Ovalentaria</taxon>
        <taxon>Atherinomorphae</taxon>
        <taxon>Cyprinodontiformes</taxon>
        <taxon>Goodeidae</taxon>
        <taxon>Xenoophorus</taxon>
    </lineage>
</organism>
<evidence type="ECO:0000313" key="2">
    <source>
        <dbReference type="Proteomes" id="UP001434883"/>
    </source>
</evidence>
<dbReference type="Proteomes" id="UP001434883">
    <property type="component" value="Unassembled WGS sequence"/>
</dbReference>
<name>A0ABV0QJI8_9TELE</name>
<protein>
    <submittedName>
        <fullName evidence="1">Uncharacterized protein</fullName>
    </submittedName>
</protein>
<keyword evidence="2" id="KW-1185">Reference proteome</keyword>
<comment type="caution">
    <text evidence="1">The sequence shown here is derived from an EMBL/GenBank/DDBJ whole genome shotgun (WGS) entry which is preliminary data.</text>
</comment>
<proteinExistence type="predicted"/>
<gene>
    <name evidence="1" type="ORF">XENOCAPTIV_021593</name>
</gene>
<feature type="non-terminal residue" evidence="1">
    <location>
        <position position="1"/>
    </location>
</feature>